<evidence type="ECO:0000313" key="2">
    <source>
        <dbReference type="EMBL" id="PSB58791.1"/>
    </source>
</evidence>
<accession>A0A2T1GLP1</accession>
<keyword evidence="1" id="KW-1133">Transmembrane helix</keyword>
<comment type="caution">
    <text evidence="2">The sequence shown here is derived from an EMBL/GenBank/DDBJ whole genome shotgun (WGS) entry which is preliminary data.</text>
</comment>
<keyword evidence="1" id="KW-0812">Transmembrane</keyword>
<protein>
    <recommendedName>
        <fullName evidence="4">Zinc-ribbon domain-containing protein</fullName>
    </recommendedName>
</protein>
<keyword evidence="3" id="KW-1185">Reference proteome</keyword>
<proteinExistence type="predicted"/>
<organism evidence="2 3">
    <name type="scientific">Chamaesiphon polymorphus CCALA 037</name>
    <dbReference type="NCBI Taxonomy" id="2107692"/>
    <lineage>
        <taxon>Bacteria</taxon>
        <taxon>Bacillati</taxon>
        <taxon>Cyanobacteriota</taxon>
        <taxon>Cyanophyceae</taxon>
        <taxon>Gomontiellales</taxon>
        <taxon>Chamaesiphonaceae</taxon>
        <taxon>Chamaesiphon</taxon>
    </lineage>
</organism>
<evidence type="ECO:0000256" key="1">
    <source>
        <dbReference type="SAM" id="Phobius"/>
    </source>
</evidence>
<reference evidence="2 3" key="1">
    <citation type="submission" date="2018-03" db="EMBL/GenBank/DDBJ databases">
        <title>The ancient ancestry and fast evolution of plastids.</title>
        <authorList>
            <person name="Moore K.R."/>
            <person name="Magnabosco C."/>
            <person name="Momper L."/>
            <person name="Gold D.A."/>
            <person name="Bosak T."/>
            <person name="Fournier G.P."/>
        </authorList>
    </citation>
    <scope>NUCLEOTIDE SEQUENCE [LARGE SCALE GENOMIC DNA]</scope>
    <source>
        <strain evidence="2 3">CCALA 037</strain>
    </source>
</reference>
<dbReference type="RefSeq" id="WP_106300306.1">
    <property type="nucleotide sequence ID" value="NZ_PVWO01000023.1"/>
</dbReference>
<gene>
    <name evidence="2" type="ORF">C7B77_03335</name>
</gene>
<dbReference type="OrthoDB" id="766141at2"/>
<dbReference type="AlphaFoldDB" id="A0A2T1GLP1"/>
<feature type="transmembrane region" description="Helical" evidence="1">
    <location>
        <begin position="89"/>
        <end position="111"/>
    </location>
</feature>
<name>A0A2T1GLP1_9CYAN</name>
<dbReference type="EMBL" id="PVWO01000023">
    <property type="protein sequence ID" value="PSB58791.1"/>
    <property type="molecule type" value="Genomic_DNA"/>
</dbReference>
<evidence type="ECO:0008006" key="4">
    <source>
        <dbReference type="Google" id="ProtNLM"/>
    </source>
</evidence>
<dbReference type="Proteomes" id="UP000238937">
    <property type="component" value="Unassembled WGS sequence"/>
</dbReference>
<keyword evidence="1" id="KW-0472">Membrane</keyword>
<sequence length="112" mass="13290">MIGWIIWGSGGNSVDLGAVEHRHCETCERERPFRVILQYRYAHLYWIFSWITEKQYSLLCDICSRGWKLNAEDVEKTLPKHPIPFIRRWGWSFLLGLIIIPFLFALIGSFFK</sequence>
<evidence type="ECO:0000313" key="3">
    <source>
        <dbReference type="Proteomes" id="UP000238937"/>
    </source>
</evidence>